<dbReference type="InterPro" id="IPR027417">
    <property type="entry name" value="P-loop_NTPase"/>
</dbReference>
<keyword evidence="5" id="KW-1185">Reference proteome</keyword>
<feature type="region of interest" description="Disordered" evidence="1">
    <location>
        <begin position="626"/>
        <end position="684"/>
    </location>
</feature>
<dbReference type="Pfam" id="PF20454">
    <property type="entry name" value="GpA_nuclease"/>
    <property type="match status" value="1"/>
</dbReference>
<dbReference type="InterPro" id="IPR046453">
    <property type="entry name" value="GpA_ATPase"/>
</dbReference>
<comment type="caution">
    <text evidence="4">The sequence shown here is derived from an EMBL/GenBank/DDBJ whole genome shotgun (WGS) entry which is preliminary data.</text>
</comment>
<feature type="region of interest" description="Disordered" evidence="1">
    <location>
        <begin position="35"/>
        <end position="54"/>
    </location>
</feature>
<evidence type="ECO:0000259" key="3">
    <source>
        <dbReference type="Pfam" id="PF20454"/>
    </source>
</evidence>
<dbReference type="HAMAP" id="MF_04144">
    <property type="entry name" value="TERL_LAMBDA"/>
    <property type="match status" value="1"/>
</dbReference>
<accession>A0ABT6X894</accession>
<dbReference type="EMBL" id="JASGBH010000007">
    <property type="protein sequence ID" value="MDI9234329.1"/>
    <property type="molecule type" value="Genomic_DNA"/>
</dbReference>
<dbReference type="InterPro" id="IPR008866">
    <property type="entry name" value="Phage_lambda_GpA-like"/>
</dbReference>
<sequence length="684" mass="77230">MNLKDGYAAILEAAAAGWALPEKLWTSEWADKYRQVPSKSSPEGGQWRTSRTPYAREPMDELCSRSRTQEVVIMAASQVLKTEVLLNFVFESIDQDPGPMMVVQPTEKAVKDFVSQRLDPAITAMDRISAKIPSSRKRDSGNKITEKNFPGGVLYLGWSNSPSELASKPIKKLALDEVDRYPVSLKDEGSPVKLAEQRTANFPRRKILKTSTPKVRGASVITDEYESSSMAQYWVPCPHCQALQVLVFENLRWKKTTDDDGKKRHWPDTAVYVCEHCGSEIEERNKPWMLADKPMGGLAEWRHRHPDRAKKGYHINGLYSPVGLGFSWAERANKFLEAKVDPAKLQTFVNLHLGEPYEDHSDQMQSAALQARGEAYPLRTVQPGYLILTLGVDVQRAGYFAFHLVAWGRGERCHTVDYTEIPGDPSRQEDWERVITTYRRKPVRNAYGVDLKISMTAIDSGDGVTVHEAYKYARKYRHDDVIVVKGYSQPNKPILGRPSKQDVRNDSGAMDKQGVDLWMVGTDTAKSALFARLDGDLMHEQHADRMVRYSAELPATFFEGVASEFYDADSGKWIKRPGKRNEPLDTWVYAYCAAHHPRIAIHTARGADWDELERLLEPRVHDMFTQSPQADIDTKNDTAPDMQTPAPEGDTTPPTSEAPADPAPPAQTRHDDTDDWVPDMRDTW</sequence>
<feature type="compositionally biased region" description="Polar residues" evidence="1">
    <location>
        <begin position="37"/>
        <end position="52"/>
    </location>
</feature>
<dbReference type="Pfam" id="PF05876">
    <property type="entry name" value="GpA_ATPase"/>
    <property type="match status" value="1"/>
</dbReference>
<gene>
    <name evidence="4" type="ORF">QLQ16_10820</name>
</gene>
<evidence type="ECO:0000313" key="4">
    <source>
        <dbReference type="EMBL" id="MDI9234329.1"/>
    </source>
</evidence>
<name>A0ABT6X894_9BURK</name>
<dbReference type="RefSeq" id="WP_283224703.1">
    <property type="nucleotide sequence ID" value="NZ_JASGBH010000007.1"/>
</dbReference>
<dbReference type="Proteomes" id="UP001431902">
    <property type="component" value="Unassembled WGS sequence"/>
</dbReference>
<feature type="domain" description="Phage terminase large subunit GpA ATPase" evidence="2">
    <location>
        <begin position="42"/>
        <end position="291"/>
    </location>
</feature>
<dbReference type="InterPro" id="IPR046454">
    <property type="entry name" value="GpA_endonuclease"/>
</dbReference>
<organism evidence="4 5">
    <name type="scientific">Limnohabitans lacus</name>
    <dbReference type="NCBI Taxonomy" id="3045173"/>
    <lineage>
        <taxon>Bacteria</taxon>
        <taxon>Pseudomonadati</taxon>
        <taxon>Pseudomonadota</taxon>
        <taxon>Betaproteobacteria</taxon>
        <taxon>Burkholderiales</taxon>
        <taxon>Comamonadaceae</taxon>
        <taxon>Limnohabitans</taxon>
    </lineage>
</organism>
<feature type="compositionally biased region" description="Basic and acidic residues" evidence="1">
    <location>
        <begin position="668"/>
        <end position="684"/>
    </location>
</feature>
<protein>
    <submittedName>
        <fullName evidence="4">Phage terminase large subunit family protein</fullName>
    </submittedName>
</protein>
<proteinExistence type="inferred from homology"/>
<evidence type="ECO:0000259" key="2">
    <source>
        <dbReference type="Pfam" id="PF05876"/>
    </source>
</evidence>
<dbReference type="Gene3D" id="3.40.50.300">
    <property type="entry name" value="P-loop containing nucleotide triphosphate hydrolases"/>
    <property type="match status" value="1"/>
</dbReference>
<evidence type="ECO:0000313" key="5">
    <source>
        <dbReference type="Proteomes" id="UP001431902"/>
    </source>
</evidence>
<evidence type="ECO:0000256" key="1">
    <source>
        <dbReference type="SAM" id="MobiDB-lite"/>
    </source>
</evidence>
<reference evidence="4" key="1">
    <citation type="submission" date="2023-05" db="EMBL/GenBank/DDBJ databases">
        <title>Limnohabitans sp. strain HM2-2 Genome sequencing and assembly.</title>
        <authorList>
            <person name="Jung Y."/>
        </authorList>
    </citation>
    <scope>NUCLEOTIDE SEQUENCE</scope>
    <source>
        <strain evidence="4">HM2-2</strain>
    </source>
</reference>
<feature type="domain" description="Terminase large subunit GpA endonuclease" evidence="3">
    <location>
        <begin position="311"/>
        <end position="600"/>
    </location>
</feature>